<organism evidence="2">
    <name type="scientific">bioreactor metagenome</name>
    <dbReference type="NCBI Taxonomy" id="1076179"/>
    <lineage>
        <taxon>unclassified sequences</taxon>
        <taxon>metagenomes</taxon>
        <taxon>ecological metagenomes</taxon>
    </lineage>
</organism>
<dbReference type="Gene3D" id="2.60.120.560">
    <property type="entry name" value="Exo-inulinase, domain 1"/>
    <property type="match status" value="1"/>
</dbReference>
<proteinExistence type="predicted"/>
<comment type="caution">
    <text evidence="2">The sequence shown here is derived from an EMBL/GenBank/DDBJ whole genome shotgun (WGS) entry which is preliminary data.</text>
</comment>
<accession>A0A645F9M5</accession>
<dbReference type="GO" id="GO:0016787">
    <property type="term" value="F:hydrolase activity"/>
    <property type="evidence" value="ECO:0007669"/>
    <property type="project" value="InterPro"/>
</dbReference>
<sequence>MGRTTAEAPIKANTFLICTNVNAANFELRCSFKLVANNDKTFANSGIQYRSAVLDPAGWRVGGYQADMEAGPNYTGILYEEGMTRGIMAMRGEKVTWTDACKKEVTGETTKPAEIEAGIRKDAWNEYRIVARGNHLQHFVNGKLTVDVTDNCVEKRATNGVFALQLHAGEPMTASFKNIQLKKLP</sequence>
<protein>
    <recommendedName>
        <fullName evidence="1">3-keto-alpha-glucoside-1,2-lyase/3-keto-2-hydroxy-glucal hydratase domain-containing protein</fullName>
    </recommendedName>
</protein>
<name>A0A645F9M5_9ZZZZ</name>
<evidence type="ECO:0000259" key="1">
    <source>
        <dbReference type="Pfam" id="PF06439"/>
    </source>
</evidence>
<dbReference type="EMBL" id="VSSQ01056405">
    <property type="protein sequence ID" value="MPN10262.1"/>
    <property type="molecule type" value="Genomic_DNA"/>
</dbReference>
<evidence type="ECO:0000313" key="2">
    <source>
        <dbReference type="EMBL" id="MPN10262.1"/>
    </source>
</evidence>
<gene>
    <name evidence="2" type="ORF">SDC9_157557</name>
</gene>
<reference evidence="2" key="1">
    <citation type="submission" date="2019-08" db="EMBL/GenBank/DDBJ databases">
        <authorList>
            <person name="Kucharzyk K."/>
            <person name="Murdoch R.W."/>
            <person name="Higgins S."/>
            <person name="Loffler F."/>
        </authorList>
    </citation>
    <scope>NUCLEOTIDE SEQUENCE</scope>
</reference>
<dbReference type="Pfam" id="PF06439">
    <property type="entry name" value="3keto-disac_hyd"/>
    <property type="match status" value="1"/>
</dbReference>
<feature type="domain" description="3-keto-alpha-glucoside-1,2-lyase/3-keto-2-hydroxy-glucal hydratase" evidence="1">
    <location>
        <begin position="10"/>
        <end position="182"/>
    </location>
</feature>
<dbReference type="InterPro" id="IPR010496">
    <property type="entry name" value="AL/BT2_dom"/>
</dbReference>
<dbReference type="AlphaFoldDB" id="A0A645F9M5"/>